<organism evidence="2 3">
    <name type="scientific">Panagrolaimus superbus</name>
    <dbReference type="NCBI Taxonomy" id="310955"/>
    <lineage>
        <taxon>Eukaryota</taxon>
        <taxon>Metazoa</taxon>
        <taxon>Ecdysozoa</taxon>
        <taxon>Nematoda</taxon>
        <taxon>Chromadorea</taxon>
        <taxon>Rhabditida</taxon>
        <taxon>Tylenchina</taxon>
        <taxon>Panagrolaimomorpha</taxon>
        <taxon>Panagrolaimoidea</taxon>
        <taxon>Panagrolaimidae</taxon>
        <taxon>Panagrolaimus</taxon>
    </lineage>
</organism>
<feature type="compositionally biased region" description="Basic and acidic residues" evidence="1">
    <location>
        <begin position="72"/>
        <end position="83"/>
    </location>
</feature>
<evidence type="ECO:0000313" key="2">
    <source>
        <dbReference type="Proteomes" id="UP000887577"/>
    </source>
</evidence>
<feature type="region of interest" description="Disordered" evidence="1">
    <location>
        <begin position="1"/>
        <end position="83"/>
    </location>
</feature>
<feature type="compositionally biased region" description="Polar residues" evidence="1">
    <location>
        <begin position="45"/>
        <end position="71"/>
    </location>
</feature>
<evidence type="ECO:0000256" key="1">
    <source>
        <dbReference type="SAM" id="MobiDB-lite"/>
    </source>
</evidence>
<dbReference type="WBParaSite" id="PSU_v2.g2755.t1">
    <property type="protein sequence ID" value="PSU_v2.g2755.t1"/>
    <property type="gene ID" value="PSU_v2.g2755"/>
</dbReference>
<dbReference type="AlphaFoldDB" id="A0A914YXD6"/>
<sequence>MDEANADLTNSSWCNRNNSNETEPSSASRGNYRGGGRGNIRYQSHRGNYNSRWTSRNGRGGKNMNSSNQQKGETDENQKSRKFDKKVANYGIGYQKIEDLCTEMDQKKILPGSAELLASVQT</sequence>
<accession>A0A914YXD6</accession>
<name>A0A914YXD6_9BILA</name>
<dbReference type="Proteomes" id="UP000887577">
    <property type="component" value="Unplaced"/>
</dbReference>
<protein>
    <submittedName>
        <fullName evidence="3">Uncharacterized protein</fullName>
    </submittedName>
</protein>
<proteinExistence type="predicted"/>
<keyword evidence="2" id="KW-1185">Reference proteome</keyword>
<feature type="compositionally biased region" description="Polar residues" evidence="1">
    <location>
        <begin position="7"/>
        <end position="28"/>
    </location>
</feature>
<reference evidence="3" key="1">
    <citation type="submission" date="2022-11" db="UniProtKB">
        <authorList>
            <consortium name="WormBaseParasite"/>
        </authorList>
    </citation>
    <scope>IDENTIFICATION</scope>
</reference>
<evidence type="ECO:0000313" key="3">
    <source>
        <dbReference type="WBParaSite" id="PSU_v2.g2755.t1"/>
    </source>
</evidence>